<dbReference type="AlphaFoldDB" id="E7GET7"/>
<dbReference type="RefSeq" id="WP_008790311.1">
    <property type="nucleotide sequence ID" value="NZ_AKCB01000004.1"/>
</dbReference>
<comment type="caution">
    <text evidence="1">The sequence shown here is derived from an EMBL/GenBank/DDBJ whole genome shotgun (WGS) entry which is preliminary data.</text>
</comment>
<dbReference type="STRING" id="100884.GCA_000269565_03762"/>
<keyword evidence="2" id="KW-1185">Reference proteome</keyword>
<dbReference type="HOGENOM" id="CLU_1683594_0_0_9"/>
<accession>E7GET7</accession>
<protein>
    <submittedName>
        <fullName evidence="1">Uncharacterized protein</fullName>
    </submittedName>
</protein>
<proteinExistence type="predicted"/>
<dbReference type="Proteomes" id="UP000003157">
    <property type="component" value="Unassembled WGS sequence"/>
</dbReference>
<reference evidence="1 2" key="1">
    <citation type="submission" date="2010-12" db="EMBL/GenBank/DDBJ databases">
        <title>The Genome Sequence of Coprobacillus sp. strain 29_1.</title>
        <authorList>
            <consortium name="The Broad Institute Genome Sequencing Platform"/>
            <person name="Earl A."/>
            <person name="Ward D."/>
            <person name="Feldgarden M."/>
            <person name="Gevers D."/>
            <person name="Daigneault M."/>
            <person name="Sibley C.D."/>
            <person name="White A."/>
            <person name="Strauss J."/>
            <person name="Allen-Vercoe E."/>
            <person name="Young S.K."/>
            <person name="Zeng Q."/>
            <person name="Gargeya S."/>
            <person name="Fitzgerald M."/>
            <person name="Haas B."/>
            <person name="Abouelleil A."/>
            <person name="Alvarado L."/>
            <person name="Arachchi H.M."/>
            <person name="Berlin A."/>
            <person name="Brown A."/>
            <person name="Chapman S.B."/>
            <person name="Chen Z."/>
            <person name="Dunbar C."/>
            <person name="Freedman E."/>
            <person name="Gearin G."/>
            <person name="Gellesch M."/>
            <person name="Goldberg J."/>
            <person name="Griggs A."/>
            <person name="Gujja S."/>
            <person name="Heilman E."/>
            <person name="Heiman D."/>
            <person name="Howarth C."/>
            <person name="Larson L."/>
            <person name="Lui A."/>
            <person name="MacDonald P.J.P."/>
            <person name="Mehta T."/>
            <person name="Montmayeur A."/>
            <person name="Murphy C."/>
            <person name="Neiman D."/>
            <person name="Pearson M."/>
            <person name="Priest M."/>
            <person name="Roberts A."/>
            <person name="Saif S."/>
            <person name="Shea T."/>
            <person name="Shenoy N."/>
            <person name="Sisk P."/>
            <person name="Stolte C."/>
            <person name="Sykes S."/>
            <person name="White J."/>
            <person name="Yandava C."/>
            <person name="Nusbaum C."/>
            <person name="Birren B."/>
        </authorList>
    </citation>
    <scope>NUCLEOTIDE SEQUENCE [LARGE SCALE GENOMIC DNA]</scope>
    <source>
        <strain evidence="1 2">29_1</strain>
    </source>
</reference>
<dbReference type="GeneID" id="78231505"/>
<dbReference type="EMBL" id="ADKX01000046">
    <property type="protein sequence ID" value="EFW03538.1"/>
    <property type="molecule type" value="Genomic_DNA"/>
</dbReference>
<evidence type="ECO:0000313" key="2">
    <source>
        <dbReference type="Proteomes" id="UP000003157"/>
    </source>
</evidence>
<evidence type="ECO:0000313" key="1">
    <source>
        <dbReference type="EMBL" id="EFW03538.1"/>
    </source>
</evidence>
<name>E7GET7_9FIRM</name>
<sequence length="156" mass="18700">MNVQCDRFFGWMIDVPIGLYNQNIREYYKKYCNLTSLSEFYVWCKDSSAKVLLESGFIGSDYLYDYDKDGDNQITLLIDSNNAYIKLIYIVELTRNYEDLFVGDNDDNKILNQYLKQIPVPEVVCNQIERIYQELFKTDNIYPIHLQEFYHWYNKG</sequence>
<gene>
    <name evidence="1" type="ORF">HMPREF9488_03229</name>
</gene>
<organism evidence="1 2">
    <name type="scientific">Coprobacillus cateniformis</name>
    <dbReference type="NCBI Taxonomy" id="100884"/>
    <lineage>
        <taxon>Bacteria</taxon>
        <taxon>Bacillati</taxon>
        <taxon>Bacillota</taxon>
        <taxon>Erysipelotrichia</taxon>
        <taxon>Erysipelotrichales</taxon>
        <taxon>Coprobacillaceae</taxon>
        <taxon>Coprobacillus</taxon>
    </lineage>
</organism>